<dbReference type="Proteomes" id="UP000326711">
    <property type="component" value="Chromosome"/>
</dbReference>
<keyword evidence="11" id="KW-1185">Reference proteome</keyword>
<dbReference type="EMBL" id="CP045032">
    <property type="protein sequence ID" value="QFQ03131.1"/>
    <property type="molecule type" value="Genomic_DNA"/>
</dbReference>
<accession>A0A5J6ZA34</accession>
<comment type="pathway">
    <text evidence="2">Carotenoid biosynthesis.</text>
</comment>
<dbReference type="AlphaFoldDB" id="A0A5J6ZA34"/>
<reference evidence="11" key="1">
    <citation type="submission" date="2019-10" db="EMBL/GenBank/DDBJ databases">
        <title>Complete genome sequence of Corynebacterium urogenitalis DSM 108747, isolated from the genital tract of a cow.</title>
        <authorList>
            <person name="Ruckert C."/>
            <person name="Ballas P."/>
            <person name="Wagener K."/>
            <person name="Drillich M."/>
            <person name="Kaempfer P."/>
            <person name="Busse H.-J."/>
            <person name="Ehling-Schulz M."/>
        </authorList>
    </citation>
    <scope>NUCLEOTIDE SEQUENCE [LARGE SCALE GENOMIC DNA]</scope>
    <source>
        <strain evidence="11">LMM 1652</strain>
    </source>
</reference>
<protein>
    <recommendedName>
        <fullName evidence="9">Lycopene cyclase domain-containing protein</fullName>
    </recommendedName>
</protein>
<dbReference type="OrthoDB" id="4411839at2"/>
<evidence type="ECO:0000256" key="2">
    <source>
        <dbReference type="ARBA" id="ARBA00004829"/>
    </source>
</evidence>
<keyword evidence="7" id="KW-0413">Isomerase</keyword>
<evidence type="ECO:0000313" key="11">
    <source>
        <dbReference type="Proteomes" id="UP000326711"/>
    </source>
</evidence>
<evidence type="ECO:0000256" key="1">
    <source>
        <dbReference type="ARBA" id="ARBA00004141"/>
    </source>
</evidence>
<proteinExistence type="predicted"/>
<feature type="transmembrane region" description="Helical" evidence="8">
    <location>
        <begin position="85"/>
        <end position="101"/>
    </location>
</feature>
<dbReference type="RefSeq" id="WP_151903412.1">
    <property type="nucleotide sequence ID" value="NZ_CP045032.1"/>
</dbReference>
<evidence type="ECO:0000313" key="10">
    <source>
        <dbReference type="EMBL" id="QFQ03131.1"/>
    </source>
</evidence>
<evidence type="ECO:0000256" key="5">
    <source>
        <dbReference type="ARBA" id="ARBA00022989"/>
    </source>
</evidence>
<name>A0A5J6ZA34_9CORY</name>
<organism evidence="10 11">
    <name type="scientific">Corynebacterium urogenitale</name>
    <dbReference type="NCBI Taxonomy" id="2487892"/>
    <lineage>
        <taxon>Bacteria</taxon>
        <taxon>Bacillati</taxon>
        <taxon>Actinomycetota</taxon>
        <taxon>Actinomycetes</taxon>
        <taxon>Mycobacteriales</taxon>
        <taxon>Corynebacteriaceae</taxon>
        <taxon>Corynebacterium</taxon>
    </lineage>
</organism>
<feature type="domain" description="Lycopene cyclase" evidence="9">
    <location>
        <begin position="36"/>
        <end position="98"/>
    </location>
</feature>
<evidence type="ECO:0000256" key="7">
    <source>
        <dbReference type="ARBA" id="ARBA00023235"/>
    </source>
</evidence>
<dbReference type="GO" id="GO:0016117">
    <property type="term" value="P:carotenoid biosynthetic process"/>
    <property type="evidence" value="ECO:0007669"/>
    <property type="project" value="UniProtKB-KW"/>
</dbReference>
<evidence type="ECO:0000256" key="3">
    <source>
        <dbReference type="ARBA" id="ARBA00022692"/>
    </source>
</evidence>
<evidence type="ECO:0000259" key="9">
    <source>
        <dbReference type="Pfam" id="PF18916"/>
    </source>
</evidence>
<evidence type="ECO:0000256" key="8">
    <source>
        <dbReference type="SAM" id="Phobius"/>
    </source>
</evidence>
<feature type="transmembrane region" description="Helical" evidence="8">
    <location>
        <begin position="6"/>
        <end position="23"/>
    </location>
</feature>
<evidence type="ECO:0000256" key="6">
    <source>
        <dbReference type="ARBA" id="ARBA00023136"/>
    </source>
</evidence>
<keyword evidence="5 8" id="KW-1133">Transmembrane helix</keyword>
<dbReference type="Pfam" id="PF18916">
    <property type="entry name" value="Lycopene_cyc"/>
    <property type="match status" value="1"/>
</dbReference>
<keyword evidence="3 8" id="KW-0812">Transmembrane</keyword>
<dbReference type="NCBIfam" id="TIGR03462">
    <property type="entry name" value="CarR_dom_SF"/>
    <property type="match status" value="1"/>
</dbReference>
<dbReference type="KEGG" id="cuo:CUROG_08915"/>
<keyword evidence="4" id="KW-0125">Carotenoid biosynthesis</keyword>
<sequence length="103" mass="11339">MTYVLISLPFLLAAVSGALWSVLREKSRHGVTAARRQLKVIALVTAVVLVLTAVFDNLMIWAGLVGYGDGERLGWQLGLVPVEDFFYAIFVTLLVPALWKGHK</sequence>
<dbReference type="GO" id="GO:0016872">
    <property type="term" value="F:intramolecular lyase activity"/>
    <property type="evidence" value="ECO:0007669"/>
    <property type="project" value="InterPro"/>
</dbReference>
<comment type="subcellular location">
    <subcellularLocation>
        <location evidence="1">Membrane</location>
        <topology evidence="1">Multi-pass membrane protein</topology>
    </subcellularLocation>
</comment>
<feature type="transmembrane region" description="Helical" evidence="8">
    <location>
        <begin position="43"/>
        <end position="65"/>
    </location>
</feature>
<gene>
    <name evidence="10" type="ORF">CUROG_08915</name>
</gene>
<dbReference type="GO" id="GO:0016020">
    <property type="term" value="C:membrane"/>
    <property type="evidence" value="ECO:0007669"/>
    <property type="project" value="UniProtKB-SubCell"/>
</dbReference>
<dbReference type="GO" id="GO:0045436">
    <property type="term" value="F:lycopene beta cyclase activity"/>
    <property type="evidence" value="ECO:0007669"/>
    <property type="project" value="UniProtKB-ARBA"/>
</dbReference>
<dbReference type="InterPro" id="IPR017825">
    <property type="entry name" value="Lycopene_cyclase_dom"/>
</dbReference>
<keyword evidence="6 8" id="KW-0472">Membrane</keyword>
<evidence type="ECO:0000256" key="4">
    <source>
        <dbReference type="ARBA" id="ARBA00022746"/>
    </source>
</evidence>